<feature type="compositionally biased region" description="Polar residues" evidence="1">
    <location>
        <begin position="66"/>
        <end position="75"/>
    </location>
</feature>
<feature type="region of interest" description="Disordered" evidence="1">
    <location>
        <begin position="1"/>
        <end position="123"/>
    </location>
</feature>
<name>A0AAN6WHR7_9PEZI</name>
<feature type="compositionally biased region" description="Basic and acidic residues" evidence="1">
    <location>
        <begin position="49"/>
        <end position="63"/>
    </location>
</feature>
<proteinExistence type="predicted"/>
<dbReference type="GO" id="GO:0000182">
    <property type="term" value="F:rDNA binding"/>
    <property type="evidence" value="ECO:0007669"/>
    <property type="project" value="TreeGrafter"/>
</dbReference>
<protein>
    <submittedName>
        <fullName evidence="2">Uncharacterized protein</fullName>
    </submittedName>
</protein>
<reference evidence="2" key="2">
    <citation type="submission" date="2023-05" db="EMBL/GenBank/DDBJ databases">
        <authorList>
            <consortium name="Lawrence Berkeley National Laboratory"/>
            <person name="Steindorff A."/>
            <person name="Hensen N."/>
            <person name="Bonometti L."/>
            <person name="Westerberg I."/>
            <person name="Brannstrom I.O."/>
            <person name="Guillou S."/>
            <person name="Cros-Aarteil S."/>
            <person name="Calhoun S."/>
            <person name="Haridas S."/>
            <person name="Kuo A."/>
            <person name="Mondo S."/>
            <person name="Pangilinan J."/>
            <person name="Riley R."/>
            <person name="Labutti K."/>
            <person name="Andreopoulos B."/>
            <person name="Lipzen A."/>
            <person name="Chen C."/>
            <person name="Yanf M."/>
            <person name="Daum C."/>
            <person name="Ng V."/>
            <person name="Clum A."/>
            <person name="Ohm R."/>
            <person name="Martin F."/>
            <person name="Silar P."/>
            <person name="Natvig D."/>
            <person name="Lalanne C."/>
            <person name="Gautier V."/>
            <person name="Ament-Velasquez S.L."/>
            <person name="Kruys A."/>
            <person name="Hutchinson M.I."/>
            <person name="Powell A.J."/>
            <person name="Barry K."/>
            <person name="Miller A.N."/>
            <person name="Grigoriev I.V."/>
            <person name="Debuchy R."/>
            <person name="Gladieux P."/>
            <person name="Thoren M.H."/>
            <person name="Johannesson H."/>
        </authorList>
    </citation>
    <scope>NUCLEOTIDE SEQUENCE</scope>
    <source>
        <strain evidence="2">CBS 892.96</strain>
    </source>
</reference>
<dbReference type="InterPro" id="IPR001005">
    <property type="entry name" value="SANT/Myb"/>
</dbReference>
<feature type="compositionally biased region" description="Acidic residues" evidence="1">
    <location>
        <begin position="471"/>
        <end position="482"/>
    </location>
</feature>
<gene>
    <name evidence="2" type="ORF">QBC36DRAFT_316732</name>
</gene>
<evidence type="ECO:0000313" key="3">
    <source>
        <dbReference type="Proteomes" id="UP001302321"/>
    </source>
</evidence>
<feature type="compositionally biased region" description="Basic and acidic residues" evidence="1">
    <location>
        <begin position="76"/>
        <end position="88"/>
    </location>
</feature>
<dbReference type="GO" id="GO:0001181">
    <property type="term" value="F:RNA polymerase I general transcription initiation factor activity"/>
    <property type="evidence" value="ECO:0007669"/>
    <property type="project" value="TreeGrafter"/>
</dbReference>
<dbReference type="EMBL" id="MU866083">
    <property type="protein sequence ID" value="KAK4181858.1"/>
    <property type="molecule type" value="Genomic_DNA"/>
</dbReference>
<feature type="region of interest" description="Disordered" evidence="1">
    <location>
        <begin position="442"/>
        <end position="482"/>
    </location>
</feature>
<keyword evidence="3" id="KW-1185">Reference proteome</keyword>
<dbReference type="GO" id="GO:0006361">
    <property type="term" value="P:transcription initiation at RNA polymerase I promoter"/>
    <property type="evidence" value="ECO:0007669"/>
    <property type="project" value="TreeGrafter"/>
</dbReference>
<evidence type="ECO:0000313" key="2">
    <source>
        <dbReference type="EMBL" id="KAK4181858.1"/>
    </source>
</evidence>
<dbReference type="Proteomes" id="UP001302321">
    <property type="component" value="Unassembled WGS sequence"/>
</dbReference>
<feature type="compositionally biased region" description="Low complexity" evidence="1">
    <location>
        <begin position="16"/>
        <end position="27"/>
    </location>
</feature>
<dbReference type="PANTHER" id="PTHR28079:SF1">
    <property type="entry name" value="RNA POLYMERASE I-SPECIFIC TRANSCRIPTION INITIATION FACTOR RRN5"/>
    <property type="match status" value="1"/>
</dbReference>
<organism evidence="2 3">
    <name type="scientific">Triangularia setosa</name>
    <dbReference type="NCBI Taxonomy" id="2587417"/>
    <lineage>
        <taxon>Eukaryota</taxon>
        <taxon>Fungi</taxon>
        <taxon>Dikarya</taxon>
        <taxon>Ascomycota</taxon>
        <taxon>Pezizomycotina</taxon>
        <taxon>Sordariomycetes</taxon>
        <taxon>Sordariomycetidae</taxon>
        <taxon>Sordariales</taxon>
        <taxon>Podosporaceae</taxon>
        <taxon>Triangularia</taxon>
    </lineage>
</organism>
<dbReference type="GO" id="GO:0000500">
    <property type="term" value="C:RNA polymerase I upstream activating factor complex"/>
    <property type="evidence" value="ECO:0007669"/>
    <property type="project" value="InterPro"/>
</dbReference>
<accession>A0AAN6WHR7</accession>
<comment type="caution">
    <text evidence="2">The sequence shown here is derived from an EMBL/GenBank/DDBJ whole genome shotgun (WGS) entry which is preliminary data.</text>
</comment>
<dbReference type="CDD" id="cd00167">
    <property type="entry name" value="SANT"/>
    <property type="match status" value="1"/>
</dbReference>
<evidence type="ECO:0000256" key="1">
    <source>
        <dbReference type="SAM" id="MobiDB-lite"/>
    </source>
</evidence>
<sequence length="639" mass="72611">MDIDGSPDGQSRNTGSSSRRISMPIRSLEIDPTLIDPELLGSDYEREEPELHEFDDAEGREYAPSEASSDYTARPSSDHEFQDPRQEDYDLPLDQAPASHRRKRSLSASSLRPLKRRKPPPPFRPAYLELLNEDIVSASTKFVPPPPDFPKFYPSQHGLTCWTETEKILFFEALARLGPSNPLAISQRLKTKSELEVSAYIALLKSSSGEEPIPISDIPAALELSPAICLALEDASDAVSTKQLTHEESIESQKWGSIHWLINIHNLDEVEREPHPKMLFHPLFRLRAWLKLSERIFMNSTVEDYNYHTFLSEEGRRGRAEEREKPGMRATALEDFYSLVVSLTRRLVATSIFMAEERISQKKQSVQPDISNRIWKKDVKAALLSLNMPYPASRQRNKFWGEAARRLRLDVMDDEAASAVFPQDEEAPLPYSRVEEALGLGPASPTTAVAAQPEQPEVDDEGSVYEATATEPEEGDGDNESEYSDVFDEYNSETAVEKRAVLAEADEVIKYSALEYPTSKPARIRLKQRIRLERAQETYADKLDMWVSYKEERRLWELLGQKPPEGLLKVEEPEKPAGSRGKLKTVAELIGGFDRGLGKNRLEEEPSNWEMEYAVLKEQERERTRLGLERLQNLNNQGE</sequence>
<dbReference type="AlphaFoldDB" id="A0AAN6WHR7"/>
<dbReference type="InterPro" id="IPR039601">
    <property type="entry name" value="Rrn5"/>
</dbReference>
<dbReference type="GO" id="GO:0042790">
    <property type="term" value="P:nucleolar large rRNA transcription by RNA polymerase I"/>
    <property type="evidence" value="ECO:0007669"/>
    <property type="project" value="InterPro"/>
</dbReference>
<reference evidence="2" key="1">
    <citation type="journal article" date="2023" name="Mol. Phylogenet. Evol.">
        <title>Genome-scale phylogeny and comparative genomics of the fungal order Sordariales.</title>
        <authorList>
            <person name="Hensen N."/>
            <person name="Bonometti L."/>
            <person name="Westerberg I."/>
            <person name="Brannstrom I.O."/>
            <person name="Guillou S."/>
            <person name="Cros-Aarteil S."/>
            <person name="Calhoun S."/>
            <person name="Haridas S."/>
            <person name="Kuo A."/>
            <person name="Mondo S."/>
            <person name="Pangilinan J."/>
            <person name="Riley R."/>
            <person name="LaButti K."/>
            <person name="Andreopoulos B."/>
            <person name="Lipzen A."/>
            <person name="Chen C."/>
            <person name="Yan M."/>
            <person name="Daum C."/>
            <person name="Ng V."/>
            <person name="Clum A."/>
            <person name="Steindorff A."/>
            <person name="Ohm R.A."/>
            <person name="Martin F."/>
            <person name="Silar P."/>
            <person name="Natvig D.O."/>
            <person name="Lalanne C."/>
            <person name="Gautier V."/>
            <person name="Ament-Velasquez S.L."/>
            <person name="Kruys A."/>
            <person name="Hutchinson M.I."/>
            <person name="Powell A.J."/>
            <person name="Barry K."/>
            <person name="Miller A.N."/>
            <person name="Grigoriev I.V."/>
            <person name="Debuchy R."/>
            <person name="Gladieux P."/>
            <person name="Hiltunen Thoren M."/>
            <person name="Johannesson H."/>
        </authorList>
    </citation>
    <scope>NUCLEOTIDE SEQUENCE</scope>
    <source>
        <strain evidence="2">CBS 892.96</strain>
    </source>
</reference>
<dbReference type="PANTHER" id="PTHR28079">
    <property type="entry name" value="RNA POLYMERASE I-SPECIFIC TRANSCRIPTION INITIATION FACTOR RRN5"/>
    <property type="match status" value="1"/>
</dbReference>